<evidence type="ECO:0000256" key="1">
    <source>
        <dbReference type="ARBA" id="ARBA00004196"/>
    </source>
</evidence>
<dbReference type="PROSITE" id="PS50983">
    <property type="entry name" value="FE_B12_PBP"/>
    <property type="match status" value="1"/>
</dbReference>
<dbReference type="PRINTS" id="PR01715">
    <property type="entry name" value="FERRIBNDNGPP"/>
</dbReference>
<dbReference type="SUPFAM" id="SSF53807">
    <property type="entry name" value="Helical backbone' metal receptor"/>
    <property type="match status" value="1"/>
</dbReference>
<comment type="similarity">
    <text evidence="2">Belongs to the bacterial solute-binding protein 8 family.</text>
</comment>
<accession>A0A7X4LP73</accession>
<keyword evidence="5 6" id="KW-0732">Signal</keyword>
<dbReference type="CDD" id="cd01146">
    <property type="entry name" value="FhuD"/>
    <property type="match status" value="1"/>
</dbReference>
<keyword evidence="9" id="KW-1185">Reference proteome</keyword>
<dbReference type="GO" id="GO:0030288">
    <property type="term" value="C:outer membrane-bounded periplasmic space"/>
    <property type="evidence" value="ECO:0007669"/>
    <property type="project" value="TreeGrafter"/>
</dbReference>
<evidence type="ECO:0000313" key="8">
    <source>
        <dbReference type="EMBL" id="MZI95594.1"/>
    </source>
</evidence>
<dbReference type="InterPro" id="IPR002491">
    <property type="entry name" value="ABC_transptr_periplasmic_BD"/>
</dbReference>
<keyword evidence="4" id="KW-0410">Iron transport</keyword>
<feature type="chain" id="PRO_5031435088" evidence="6">
    <location>
        <begin position="27"/>
        <end position="307"/>
    </location>
</feature>
<feature type="domain" description="Fe/B12 periplasmic-binding" evidence="7">
    <location>
        <begin position="44"/>
        <end position="307"/>
    </location>
</feature>
<dbReference type="AlphaFoldDB" id="A0A7X4LP73"/>
<reference evidence="8 9" key="1">
    <citation type="submission" date="2019-10" db="EMBL/GenBank/DDBJ databases">
        <title>Vibrio sp. nov. isolated from a shrimp pond.</title>
        <authorList>
            <person name="Gomez-Gil B."/>
            <person name="Enciso-Ibarra J."/>
            <person name="Enciso-Ibarra K."/>
            <person name="Bolan-Mejia C."/>
        </authorList>
    </citation>
    <scope>NUCLEOTIDE SEQUENCE [LARGE SCALE GENOMIC DNA]</scope>
    <source>
        <strain evidence="8 9">CAIM 722</strain>
    </source>
</reference>
<evidence type="ECO:0000259" key="7">
    <source>
        <dbReference type="PROSITE" id="PS50983"/>
    </source>
</evidence>
<dbReference type="GO" id="GO:1901678">
    <property type="term" value="P:iron coordination entity transport"/>
    <property type="evidence" value="ECO:0007669"/>
    <property type="project" value="UniProtKB-ARBA"/>
</dbReference>
<comment type="subcellular location">
    <subcellularLocation>
        <location evidence="1">Cell envelope</location>
    </subcellularLocation>
</comment>
<protein>
    <submittedName>
        <fullName evidence="8">ABC transporter substrate-binding protein</fullName>
    </submittedName>
</protein>
<dbReference type="Proteomes" id="UP000462621">
    <property type="component" value="Unassembled WGS sequence"/>
</dbReference>
<feature type="signal peptide" evidence="6">
    <location>
        <begin position="1"/>
        <end position="26"/>
    </location>
</feature>
<sequence length="307" mass="34064">MIMMTFKQLIQSALLVGSMASFCANAFEVKDAKGTHEWQQPAKRVVVLNWSAAEAMFTLGVTPVGMADPNGYDDWVKLPKRPTDITNIGMRGEPNLERIHQLKPDVIISGAEQGSAYQSLAQISPVLSFDTFRVDHQNGPAVDQAFLNMAKAVGKEPEAKAFLAQRTKKIAQWREQLEAHFNHHIPKVVMVHFSDTSHVSAYGKNSTIEYALSQLGIKPALPSKQTAWGMTTLPLQQLAQVNEGVVIYIRPFTQEKKLFSSVLWQHLPFVNKGHFLTVEPCWTYGSAESVEHIAQAATQALLTLPKS</sequence>
<evidence type="ECO:0000256" key="4">
    <source>
        <dbReference type="ARBA" id="ARBA00022496"/>
    </source>
</evidence>
<evidence type="ECO:0000256" key="6">
    <source>
        <dbReference type="SAM" id="SignalP"/>
    </source>
</evidence>
<organism evidence="8 9">
    <name type="scientific">Vibrio eleionomae</name>
    <dbReference type="NCBI Taxonomy" id="2653505"/>
    <lineage>
        <taxon>Bacteria</taxon>
        <taxon>Pseudomonadati</taxon>
        <taxon>Pseudomonadota</taxon>
        <taxon>Gammaproteobacteria</taxon>
        <taxon>Vibrionales</taxon>
        <taxon>Vibrionaceae</taxon>
        <taxon>Vibrio</taxon>
    </lineage>
</organism>
<evidence type="ECO:0000313" key="9">
    <source>
        <dbReference type="Proteomes" id="UP000462621"/>
    </source>
</evidence>
<evidence type="ECO:0000256" key="5">
    <source>
        <dbReference type="ARBA" id="ARBA00022729"/>
    </source>
</evidence>
<proteinExistence type="inferred from homology"/>
<dbReference type="EMBL" id="WEKT01000062">
    <property type="protein sequence ID" value="MZI95594.1"/>
    <property type="molecule type" value="Genomic_DNA"/>
</dbReference>
<evidence type="ECO:0000256" key="3">
    <source>
        <dbReference type="ARBA" id="ARBA00022448"/>
    </source>
</evidence>
<dbReference type="PANTHER" id="PTHR30532">
    <property type="entry name" value="IRON III DICITRATE-BINDING PERIPLASMIC PROTEIN"/>
    <property type="match status" value="1"/>
</dbReference>
<dbReference type="Pfam" id="PF01497">
    <property type="entry name" value="Peripla_BP_2"/>
    <property type="match status" value="1"/>
</dbReference>
<name>A0A7X4LP73_9VIBR</name>
<keyword evidence="4" id="KW-0408">Iron</keyword>
<keyword evidence="3" id="KW-0813">Transport</keyword>
<evidence type="ECO:0000256" key="2">
    <source>
        <dbReference type="ARBA" id="ARBA00008814"/>
    </source>
</evidence>
<keyword evidence="4" id="KW-0406">Ion transport</keyword>
<gene>
    <name evidence="8" type="ORF">F9817_20650</name>
</gene>
<dbReference type="PANTHER" id="PTHR30532:SF1">
    <property type="entry name" value="IRON(3+)-HYDROXAMATE-BINDING PROTEIN FHUD"/>
    <property type="match status" value="1"/>
</dbReference>
<dbReference type="Gene3D" id="3.40.50.1980">
    <property type="entry name" value="Nitrogenase molybdenum iron protein domain"/>
    <property type="match status" value="2"/>
</dbReference>
<dbReference type="InterPro" id="IPR051313">
    <property type="entry name" value="Bact_iron-sidero_bind"/>
</dbReference>
<comment type="caution">
    <text evidence="8">The sequence shown here is derived from an EMBL/GenBank/DDBJ whole genome shotgun (WGS) entry which is preliminary data.</text>
</comment>